<accession>A0A450SB01</accession>
<sequence>MSMVTKSRERSEFKEALRYLGHVLIARALFTFLILAVVGIEILLSIIKESQYASDFLFQTLIIGKYAILVIDLGLLIYLLASRTYARPLPWK</sequence>
<evidence type="ECO:0000313" key="2">
    <source>
        <dbReference type="EMBL" id="VFJ49378.1"/>
    </source>
</evidence>
<evidence type="ECO:0000256" key="1">
    <source>
        <dbReference type="SAM" id="Phobius"/>
    </source>
</evidence>
<keyword evidence="1" id="KW-0472">Membrane</keyword>
<dbReference type="EMBL" id="CAADEW010000066">
    <property type="protein sequence ID" value="VFJ56954.1"/>
    <property type="molecule type" value="Genomic_DNA"/>
</dbReference>
<protein>
    <recommendedName>
        <fullName evidence="4">Phosphate-starvation-inducible E</fullName>
    </recommendedName>
</protein>
<evidence type="ECO:0000313" key="3">
    <source>
        <dbReference type="EMBL" id="VFJ56954.1"/>
    </source>
</evidence>
<dbReference type="AlphaFoldDB" id="A0A450SB01"/>
<feature type="transmembrane region" description="Helical" evidence="1">
    <location>
        <begin position="20"/>
        <end position="44"/>
    </location>
</feature>
<evidence type="ECO:0008006" key="4">
    <source>
        <dbReference type="Google" id="ProtNLM"/>
    </source>
</evidence>
<name>A0A450SB01_9GAMM</name>
<dbReference type="EMBL" id="CAADFD010000005">
    <property type="protein sequence ID" value="VFJ49378.1"/>
    <property type="molecule type" value="Genomic_DNA"/>
</dbReference>
<keyword evidence="1" id="KW-1133">Transmembrane helix</keyword>
<feature type="transmembrane region" description="Helical" evidence="1">
    <location>
        <begin position="56"/>
        <end position="81"/>
    </location>
</feature>
<proteinExistence type="predicted"/>
<reference evidence="2" key="1">
    <citation type="submission" date="2019-02" db="EMBL/GenBank/DDBJ databases">
        <authorList>
            <person name="Gruber-Vodicka R. H."/>
            <person name="Seah K. B. B."/>
        </authorList>
    </citation>
    <scope>NUCLEOTIDE SEQUENCE</scope>
    <source>
        <strain evidence="2">BECK_BZ106</strain>
        <strain evidence="3">BECK_BZ15</strain>
    </source>
</reference>
<keyword evidence="1" id="KW-0812">Transmembrane</keyword>
<gene>
    <name evidence="3" type="ORF">BECKFW1821A_GA0114235_10661</name>
    <name evidence="2" type="ORF">BECKFW1821B_GA0114236_100535</name>
</gene>
<organism evidence="2">
    <name type="scientific">Candidatus Kentrum sp. FW</name>
    <dbReference type="NCBI Taxonomy" id="2126338"/>
    <lineage>
        <taxon>Bacteria</taxon>
        <taxon>Pseudomonadati</taxon>
        <taxon>Pseudomonadota</taxon>
        <taxon>Gammaproteobacteria</taxon>
        <taxon>Candidatus Kentrum</taxon>
    </lineage>
</organism>